<dbReference type="GO" id="GO:0046914">
    <property type="term" value="F:transition metal ion binding"/>
    <property type="evidence" value="ECO:0007669"/>
    <property type="project" value="InterPro"/>
</dbReference>
<dbReference type="Gene3D" id="2.30.30.90">
    <property type="match status" value="1"/>
</dbReference>
<dbReference type="Pfam" id="PF04023">
    <property type="entry name" value="FeoA"/>
    <property type="match status" value="1"/>
</dbReference>
<evidence type="ECO:0000256" key="1">
    <source>
        <dbReference type="ARBA" id="ARBA00023004"/>
    </source>
</evidence>
<reference evidence="3" key="1">
    <citation type="submission" date="2020-10" db="EMBL/GenBank/DDBJ databases">
        <authorList>
            <person name="Gilroy R."/>
        </authorList>
    </citation>
    <scope>NUCLEOTIDE SEQUENCE</scope>
    <source>
        <strain evidence="3">ChiSxjej1B13-7958</strain>
    </source>
</reference>
<dbReference type="PANTHER" id="PTHR42954">
    <property type="entry name" value="FE(2+) TRANSPORT PROTEIN A"/>
    <property type="match status" value="1"/>
</dbReference>
<keyword evidence="1" id="KW-0408">Iron</keyword>
<comment type="caution">
    <text evidence="3">The sequence shown here is derived from an EMBL/GenBank/DDBJ whole genome shotgun (WGS) entry which is preliminary data.</text>
</comment>
<dbReference type="InterPro" id="IPR007167">
    <property type="entry name" value="Fe-transptr_FeoA-like"/>
</dbReference>
<dbReference type="InterPro" id="IPR038157">
    <property type="entry name" value="FeoA_core_dom"/>
</dbReference>
<protein>
    <submittedName>
        <fullName evidence="3">Ferrous iron transport protein A</fullName>
    </submittedName>
</protein>
<dbReference type="SUPFAM" id="SSF50037">
    <property type="entry name" value="C-terminal domain of transcriptional repressors"/>
    <property type="match status" value="1"/>
</dbReference>
<feature type="domain" description="Ferrous iron transporter FeoA-like" evidence="2">
    <location>
        <begin position="5"/>
        <end position="77"/>
    </location>
</feature>
<dbReference type="InterPro" id="IPR008988">
    <property type="entry name" value="Transcriptional_repressor_C"/>
</dbReference>
<dbReference type="Proteomes" id="UP000824242">
    <property type="component" value="Unassembled WGS sequence"/>
</dbReference>
<dbReference type="PANTHER" id="PTHR42954:SF2">
    <property type="entry name" value="FE(2+) TRANSPORT PROTEIN A"/>
    <property type="match status" value="1"/>
</dbReference>
<gene>
    <name evidence="3" type="ORF">IAB89_09400</name>
</gene>
<dbReference type="AlphaFoldDB" id="A0A9D1DF00"/>
<evidence type="ECO:0000313" key="3">
    <source>
        <dbReference type="EMBL" id="HIR47850.1"/>
    </source>
</evidence>
<accession>A0A9D1DF00</accession>
<sequence>MNQPVPLSSLEEGQEALVGTLCAAGSIRRRLRDLGLTDGARVICLQKSPCGDPTAYLIRGAVIALRRQDASTILMKGVKAHGADDTIHRDSRA</sequence>
<evidence type="ECO:0000259" key="2">
    <source>
        <dbReference type="SMART" id="SM00899"/>
    </source>
</evidence>
<name>A0A9D1DF00_9FIRM</name>
<organism evidence="3 4">
    <name type="scientific">Candidatus Caccousia avicola</name>
    <dbReference type="NCBI Taxonomy" id="2840721"/>
    <lineage>
        <taxon>Bacteria</taxon>
        <taxon>Bacillati</taxon>
        <taxon>Bacillota</taxon>
        <taxon>Clostridia</taxon>
        <taxon>Eubacteriales</taxon>
        <taxon>Oscillospiraceae</taxon>
        <taxon>Oscillospiraceae incertae sedis</taxon>
        <taxon>Candidatus Caccousia</taxon>
    </lineage>
</organism>
<dbReference type="EMBL" id="DVGZ01000103">
    <property type="protein sequence ID" value="HIR47850.1"/>
    <property type="molecule type" value="Genomic_DNA"/>
</dbReference>
<proteinExistence type="predicted"/>
<dbReference type="InterPro" id="IPR052713">
    <property type="entry name" value="FeoA"/>
</dbReference>
<evidence type="ECO:0000313" key="4">
    <source>
        <dbReference type="Proteomes" id="UP000824242"/>
    </source>
</evidence>
<reference evidence="3" key="2">
    <citation type="journal article" date="2021" name="PeerJ">
        <title>Extensive microbial diversity within the chicken gut microbiome revealed by metagenomics and culture.</title>
        <authorList>
            <person name="Gilroy R."/>
            <person name="Ravi A."/>
            <person name="Getino M."/>
            <person name="Pursley I."/>
            <person name="Horton D.L."/>
            <person name="Alikhan N.F."/>
            <person name="Baker D."/>
            <person name="Gharbi K."/>
            <person name="Hall N."/>
            <person name="Watson M."/>
            <person name="Adriaenssens E.M."/>
            <person name="Foster-Nyarko E."/>
            <person name="Jarju S."/>
            <person name="Secka A."/>
            <person name="Antonio M."/>
            <person name="Oren A."/>
            <person name="Chaudhuri R.R."/>
            <person name="La Ragione R."/>
            <person name="Hildebrand F."/>
            <person name="Pallen M.J."/>
        </authorList>
    </citation>
    <scope>NUCLEOTIDE SEQUENCE</scope>
    <source>
        <strain evidence="3">ChiSxjej1B13-7958</strain>
    </source>
</reference>
<dbReference type="SMART" id="SM00899">
    <property type="entry name" value="FeoA"/>
    <property type="match status" value="1"/>
</dbReference>